<dbReference type="InterPro" id="IPR044145">
    <property type="entry name" value="IF2_II"/>
</dbReference>
<dbReference type="SUPFAM" id="SSF50447">
    <property type="entry name" value="Translation proteins"/>
    <property type="match status" value="2"/>
</dbReference>
<comment type="function">
    <text evidence="7 8 9">One of the essential components for the initiation of protein synthesis. Protects formylmethionyl-tRNA from spontaneous hydrolysis and promotes its binding to the 30S ribosomal subunits. Also involved in the hydrolysis of GTP during the formation of the 70S ribosomal complex.</text>
</comment>
<keyword evidence="5 8" id="KW-0648">Protein biosynthesis</keyword>
<feature type="compositionally biased region" description="Low complexity" evidence="10">
    <location>
        <begin position="193"/>
        <end position="204"/>
    </location>
</feature>
<keyword evidence="8" id="KW-0963">Cytoplasm</keyword>
<evidence type="ECO:0000256" key="10">
    <source>
        <dbReference type="SAM" id="MobiDB-lite"/>
    </source>
</evidence>
<dbReference type="Pfam" id="PF11987">
    <property type="entry name" value="IF-2"/>
    <property type="match status" value="1"/>
</dbReference>
<dbReference type="InterPro" id="IPR000795">
    <property type="entry name" value="T_Tr_GTP-bd_dom"/>
</dbReference>
<feature type="binding site" evidence="8">
    <location>
        <begin position="325"/>
        <end position="332"/>
    </location>
    <ligand>
        <name>GTP</name>
        <dbReference type="ChEBI" id="CHEBI:37565"/>
    </ligand>
</feature>
<dbReference type="PANTHER" id="PTHR43381">
    <property type="entry name" value="TRANSLATION INITIATION FACTOR IF-2-RELATED"/>
    <property type="match status" value="1"/>
</dbReference>
<proteinExistence type="inferred from homology"/>
<evidence type="ECO:0000256" key="1">
    <source>
        <dbReference type="ARBA" id="ARBA00007733"/>
    </source>
</evidence>
<keyword evidence="4 8" id="KW-0547">Nucleotide-binding</keyword>
<dbReference type="EMBL" id="CP048620">
    <property type="protein sequence ID" value="QPJ66385.1"/>
    <property type="molecule type" value="Genomic_DNA"/>
</dbReference>
<dbReference type="Gene3D" id="3.40.50.10050">
    <property type="entry name" value="Translation initiation factor IF- 2, domain 3"/>
    <property type="match status" value="1"/>
</dbReference>
<accession>A0A7T0C4L4</accession>
<feature type="domain" description="Tr-type G" evidence="11">
    <location>
        <begin position="316"/>
        <end position="485"/>
    </location>
</feature>
<dbReference type="InterPro" id="IPR036925">
    <property type="entry name" value="TIF_IF2_dom3_sf"/>
</dbReference>
<feature type="region of interest" description="G-domain" evidence="8">
    <location>
        <begin position="319"/>
        <end position="467"/>
    </location>
</feature>
<dbReference type="AlphaFoldDB" id="A0A7T0C4L4"/>
<evidence type="ECO:0000256" key="3">
    <source>
        <dbReference type="ARBA" id="ARBA00022540"/>
    </source>
</evidence>
<dbReference type="InterPro" id="IPR000178">
    <property type="entry name" value="TF_IF2_bacterial-like"/>
</dbReference>
<dbReference type="GO" id="GO:0005525">
    <property type="term" value="F:GTP binding"/>
    <property type="evidence" value="ECO:0007669"/>
    <property type="project" value="UniProtKB-KW"/>
</dbReference>
<keyword evidence="3 8" id="KW-0396">Initiation factor</keyword>
<dbReference type="SUPFAM" id="SSF52156">
    <property type="entry name" value="Initiation factor IF2/eIF5b, domain 3"/>
    <property type="match status" value="1"/>
</dbReference>
<evidence type="ECO:0000256" key="7">
    <source>
        <dbReference type="ARBA" id="ARBA00025162"/>
    </source>
</evidence>
<reference evidence="13" key="1">
    <citation type="submission" date="2020-02" db="EMBL/GenBank/DDBJ databases">
        <title>Genomic and physiological characterization of two novel Nitrospinaceae genera.</title>
        <authorList>
            <person name="Mueller A.J."/>
            <person name="Jung M.-Y."/>
            <person name="Strachan C.R."/>
            <person name="Herbold C.W."/>
            <person name="Kirkegaard R.H."/>
            <person name="Daims H."/>
        </authorList>
    </citation>
    <scope>NUCLEOTIDE SEQUENCE [LARGE SCALE GENOMIC DNA]</scope>
</reference>
<dbReference type="CDD" id="cd01887">
    <property type="entry name" value="IF2_eIF5B"/>
    <property type="match status" value="1"/>
</dbReference>
<feature type="compositionally biased region" description="Low complexity" evidence="10">
    <location>
        <begin position="211"/>
        <end position="229"/>
    </location>
</feature>
<dbReference type="CDD" id="cd03702">
    <property type="entry name" value="IF2_mtIF2_II"/>
    <property type="match status" value="1"/>
</dbReference>
<dbReference type="Gene3D" id="3.40.50.300">
    <property type="entry name" value="P-loop containing nucleotide triphosphate hydrolases"/>
    <property type="match status" value="1"/>
</dbReference>
<dbReference type="Proteomes" id="UP000594464">
    <property type="component" value="Chromosome"/>
</dbReference>
<organism evidence="12 13">
    <name type="scientific">Candidatus Nitrohelix vancouverensis</name>
    <dbReference type="NCBI Taxonomy" id="2705534"/>
    <lineage>
        <taxon>Bacteria</taxon>
        <taxon>Pseudomonadati</taxon>
        <taxon>Nitrospinota/Tectimicrobiota group</taxon>
        <taxon>Nitrospinota</taxon>
        <taxon>Nitrospinia</taxon>
        <taxon>Nitrospinales</taxon>
        <taxon>Nitrospinaceae</taxon>
        <taxon>Candidatus Nitrohelix</taxon>
    </lineage>
</organism>
<dbReference type="SUPFAM" id="SSF52540">
    <property type="entry name" value="P-loop containing nucleoside triphosphate hydrolases"/>
    <property type="match status" value="1"/>
</dbReference>
<feature type="compositionally biased region" description="Basic and acidic residues" evidence="10">
    <location>
        <begin position="118"/>
        <end position="132"/>
    </location>
</feature>
<dbReference type="Pfam" id="PF22042">
    <property type="entry name" value="EF-G_D2"/>
    <property type="match status" value="1"/>
</dbReference>
<dbReference type="NCBIfam" id="TIGR00231">
    <property type="entry name" value="small_GTP"/>
    <property type="match status" value="1"/>
</dbReference>
<evidence type="ECO:0000256" key="9">
    <source>
        <dbReference type="RuleBase" id="RU000644"/>
    </source>
</evidence>
<feature type="region of interest" description="Disordered" evidence="10">
    <location>
        <begin position="50"/>
        <end position="230"/>
    </location>
</feature>
<dbReference type="PROSITE" id="PS51722">
    <property type="entry name" value="G_TR_2"/>
    <property type="match status" value="1"/>
</dbReference>
<evidence type="ECO:0000313" key="12">
    <source>
        <dbReference type="EMBL" id="QPJ66385.1"/>
    </source>
</evidence>
<protein>
    <recommendedName>
        <fullName evidence="2 8">Translation initiation factor IF-2</fullName>
    </recommendedName>
</protein>
<dbReference type="GO" id="GO:0003743">
    <property type="term" value="F:translation initiation factor activity"/>
    <property type="evidence" value="ECO:0007669"/>
    <property type="project" value="UniProtKB-UniRule"/>
</dbReference>
<comment type="subcellular location">
    <subcellularLocation>
        <location evidence="8">Cytoplasm</location>
    </subcellularLocation>
</comment>
<dbReference type="Gene3D" id="1.10.10.2480">
    <property type="match status" value="1"/>
</dbReference>
<dbReference type="PANTHER" id="PTHR43381:SF5">
    <property type="entry name" value="TR-TYPE G DOMAIN-CONTAINING PROTEIN"/>
    <property type="match status" value="1"/>
</dbReference>
<dbReference type="FunFam" id="3.40.50.10050:FF:000001">
    <property type="entry name" value="Translation initiation factor IF-2"/>
    <property type="match status" value="1"/>
</dbReference>
<dbReference type="InterPro" id="IPR053905">
    <property type="entry name" value="EF-G-like_DII"/>
</dbReference>
<feature type="binding site" evidence="8">
    <location>
        <begin position="371"/>
        <end position="375"/>
    </location>
    <ligand>
        <name>GTP</name>
        <dbReference type="ChEBI" id="CHEBI:37565"/>
    </ligand>
</feature>
<dbReference type="InterPro" id="IPR006847">
    <property type="entry name" value="IF2_N"/>
</dbReference>
<evidence type="ECO:0000256" key="8">
    <source>
        <dbReference type="HAMAP-Rule" id="MF_00100"/>
    </source>
</evidence>
<evidence type="ECO:0000256" key="2">
    <source>
        <dbReference type="ARBA" id="ARBA00020675"/>
    </source>
</evidence>
<dbReference type="InterPro" id="IPR009000">
    <property type="entry name" value="Transl_B-barrel_sf"/>
</dbReference>
<evidence type="ECO:0000259" key="11">
    <source>
        <dbReference type="PROSITE" id="PS51722"/>
    </source>
</evidence>
<dbReference type="Pfam" id="PF00009">
    <property type="entry name" value="GTP_EFTU"/>
    <property type="match status" value="1"/>
</dbReference>
<dbReference type="Gene3D" id="2.40.30.10">
    <property type="entry name" value="Translation factors"/>
    <property type="match status" value="2"/>
</dbReference>
<evidence type="ECO:0000256" key="5">
    <source>
        <dbReference type="ARBA" id="ARBA00022917"/>
    </source>
</evidence>
<evidence type="ECO:0000313" key="13">
    <source>
        <dbReference type="Proteomes" id="UP000594464"/>
    </source>
</evidence>
<dbReference type="InterPro" id="IPR005225">
    <property type="entry name" value="Small_GTP-bd"/>
</dbReference>
<feature type="compositionally biased region" description="Basic residues" evidence="10">
    <location>
        <begin position="133"/>
        <end position="147"/>
    </location>
</feature>
<dbReference type="HAMAP" id="MF_00100_B">
    <property type="entry name" value="IF_2_B"/>
    <property type="match status" value="1"/>
</dbReference>
<comment type="similarity">
    <text evidence="1 8 9">Belongs to the TRAFAC class translation factor GTPase superfamily. Classic translation factor GTPase family. IF-2 subfamily.</text>
</comment>
<evidence type="ECO:0000256" key="4">
    <source>
        <dbReference type="ARBA" id="ARBA00022741"/>
    </source>
</evidence>
<gene>
    <name evidence="8 12" type="primary">infB</name>
    <name evidence="12" type="ORF">G3M78_13665</name>
</gene>
<name>A0A7T0C4L4_9BACT</name>
<dbReference type="GO" id="GO:0003924">
    <property type="term" value="F:GTPase activity"/>
    <property type="evidence" value="ECO:0007669"/>
    <property type="project" value="UniProtKB-UniRule"/>
</dbReference>
<feature type="compositionally biased region" description="Basic residues" evidence="10">
    <location>
        <begin position="60"/>
        <end position="89"/>
    </location>
</feature>
<dbReference type="NCBIfam" id="TIGR00487">
    <property type="entry name" value="IF-2"/>
    <property type="match status" value="1"/>
</dbReference>
<dbReference type="CDD" id="cd03692">
    <property type="entry name" value="mtIF2_IVc"/>
    <property type="match status" value="1"/>
</dbReference>
<dbReference type="FunFam" id="2.40.30.10:FF:000054">
    <property type="entry name" value="Translation initiation factor IF-2"/>
    <property type="match status" value="1"/>
</dbReference>
<keyword evidence="6 8" id="KW-0342">GTP-binding</keyword>
<dbReference type="FunFam" id="2.40.30.10:FF:000008">
    <property type="entry name" value="Translation initiation factor IF-2"/>
    <property type="match status" value="1"/>
</dbReference>
<dbReference type="GO" id="GO:0005829">
    <property type="term" value="C:cytosol"/>
    <property type="evidence" value="ECO:0007669"/>
    <property type="project" value="TreeGrafter"/>
</dbReference>
<evidence type="ECO:0000256" key="6">
    <source>
        <dbReference type="ARBA" id="ARBA00023134"/>
    </source>
</evidence>
<feature type="binding site" evidence="8">
    <location>
        <begin position="425"/>
        <end position="428"/>
    </location>
    <ligand>
        <name>GTP</name>
        <dbReference type="ChEBI" id="CHEBI:37565"/>
    </ligand>
</feature>
<dbReference type="InterPro" id="IPR023115">
    <property type="entry name" value="TIF_IF2_dom3"/>
</dbReference>
<dbReference type="InterPro" id="IPR027417">
    <property type="entry name" value="P-loop_NTPase"/>
</dbReference>
<dbReference type="Pfam" id="PF04760">
    <property type="entry name" value="IF2_N"/>
    <property type="match status" value="2"/>
</dbReference>
<dbReference type="FunFam" id="3.40.50.300:FF:000019">
    <property type="entry name" value="Translation initiation factor IF-2"/>
    <property type="match status" value="1"/>
</dbReference>
<sequence length="814" mass="88562">MAKIRINKLALELNVQNDQVIDALQKKGIPVKNYMSSIDDKAAAYVRDMFSDSSSDSKKTVKAKATVKAKGKTKPKNVIKVKVKAKAAKKKTDAVEEAPAPKSPEPEEKPKTVAKTPAGKEKTPEKSEEKQSKAKRPQSKPPFKKKTAPSSSDDADQAAKNARKNTLKIVKAEDKPKPAPKPVAKKTPPPKQQAPKQEPSISSRAARRKSAAAAAAAAAPEPAAKTPETGGEGFEIVQLAENMPVRELAEKLKCTVNDVIKELMLFGIMSTINQSLDFEVAAKVADKLGFEVEKSEKKSDLDFEEEEQDLEKDRLPRGAIVTIMGHVDHGKTSLLDSIRKTKITESEAGGITQHIGAYQVKLENSSVTFLDTPGHEAFTAMRARGAQVTDIVVLVVAADDGIKPQTKEAIDHANAAGVPIVVAINKIDKPDANPEEVKKQLANLGLLPEDWGGQTIYAEVSALQKIGIDHLLEVITLQAEIMELKANAKLRAKGIVIESKLDKGRGPVATLIVQSGTLKIGDPYIVGPYFGKVRSLINDKGHKIKQAGPSTPVEVIGLPATPEPGEKFIVVNDEKKARQLSTQRIQEKRETQLAKSSRVTMEDLHQQIAEGTIKQLNLIIKADVQGSIHAVQEALSKLESEQIKIKIIHDGVGGITESDVLLATASNAIIIGFSVRPTEKATLLAAKDEVDIRMYSIIYDAINDMQQAMEGMLAPKFRENIMGRAEVRQVFTIPKVGSIAGCQVLSGKVERNIKARLIRDDVVIYEGKILSVRRFKEDVKEVQSGYECGLSLEKYSDVKQGDIVEPYTLEEITA</sequence>
<dbReference type="KEGG" id="nva:G3M78_13665"/>
<dbReference type="InterPro" id="IPR015760">
    <property type="entry name" value="TIF_IF2"/>
</dbReference>